<dbReference type="GO" id="GO:0003723">
    <property type="term" value="F:RNA binding"/>
    <property type="evidence" value="ECO:0007669"/>
    <property type="project" value="UniProtKB-UniRule"/>
</dbReference>
<dbReference type="SUPFAM" id="SSF54791">
    <property type="entry name" value="Eukaryotic type KH-domain (KH-domain type I)"/>
    <property type="match status" value="1"/>
</dbReference>
<evidence type="ECO:0000259" key="4">
    <source>
        <dbReference type="SMART" id="SM00322"/>
    </source>
</evidence>
<feature type="region of interest" description="Disordered" evidence="3">
    <location>
        <begin position="443"/>
        <end position="466"/>
    </location>
</feature>
<dbReference type="Proteomes" id="UP000694843">
    <property type="component" value="Unplaced"/>
</dbReference>
<dbReference type="GO" id="GO:0005737">
    <property type="term" value="C:cytoplasm"/>
    <property type="evidence" value="ECO:0007669"/>
    <property type="project" value="TreeGrafter"/>
</dbReference>
<feature type="coiled-coil region" evidence="2">
    <location>
        <begin position="379"/>
        <end position="413"/>
    </location>
</feature>
<gene>
    <name evidence="6" type="primary">LOC108672805</name>
</gene>
<dbReference type="CDD" id="cd22454">
    <property type="entry name" value="KH-I_Mextli_like"/>
    <property type="match status" value="1"/>
</dbReference>
<feature type="compositionally biased region" description="Gly residues" evidence="3">
    <location>
        <begin position="452"/>
        <end position="462"/>
    </location>
</feature>
<evidence type="ECO:0000313" key="5">
    <source>
        <dbReference type="Proteomes" id="UP000694843"/>
    </source>
</evidence>
<dbReference type="GO" id="GO:0034518">
    <property type="term" value="C:RNA cap binding complex"/>
    <property type="evidence" value="ECO:0007669"/>
    <property type="project" value="TreeGrafter"/>
</dbReference>
<dbReference type="InterPro" id="IPR004088">
    <property type="entry name" value="KH_dom_type_1"/>
</dbReference>
<dbReference type="PANTHER" id="PTHR20849">
    <property type="entry name" value="EUKARYOTIC TRANSLATION INITIATION FACTOR 4E-BINDING PROTEIN MEXTLI"/>
    <property type="match status" value="1"/>
</dbReference>
<feature type="region of interest" description="Disordered" evidence="3">
    <location>
        <begin position="307"/>
        <end position="358"/>
    </location>
</feature>
<name>A0A979FIJ0_HYAAZ</name>
<sequence>MDAVAGALQCGSWDHSALHAAIIALCAHLKAHGPQLENLYKDQLDGCYVWLRTGCRDDRLSLAARYRLLEIIELRAMNWRPNHNLVTYYQNKLQHIEAEEAAMEEQTELTAMLTPITPLHTPTTPSGGVFQPQIAAAAPASLQFTTYAQPGLLPSAQPALLPSAQPGLLPSAQPLLFTGQYQQTLLPLDQYQQQAQVLAAPLLSPGELVRNSGKFTKPTRIAGKTYCKDEVVIRNQDSGKVMGIKGRRVHMIEELSETIISFQRVAPGARERLVQITGPTEESISQAKQLIEDTIRRNASPVREALSLSSGGSCTFSSSPLNGSTSSIASHTDEDTSSLNGCRRGAGTQASPSGGDSVGDYRYTVAHNSNAVRITGTNLTMVREALGDLEEALGDLEEALGDLEEALGDLEEAFTLGTGPVVEAAEAGGGALRTRRAAFARTVEQRAQPSGSGDGAQGGDGGGEPRRYSRAALVALAAAPASRRTPATWGTVVRTTPDLLKKGSVYQAGVVATMNEHGESSINGAPTYLKPSDLLFVNEQKKSAEGGK</sequence>
<dbReference type="GO" id="GO:1901190">
    <property type="term" value="P:regulation of formation of translation initiation ternary complex"/>
    <property type="evidence" value="ECO:0007669"/>
    <property type="project" value="TreeGrafter"/>
</dbReference>
<dbReference type="OrthoDB" id="6357832at2759"/>
<dbReference type="PANTHER" id="PTHR20849:SF2">
    <property type="entry name" value="EUKARYOTIC TRANSLATION INITIATION FACTOR 4E-BINDING PROTEIN MEXTLI"/>
    <property type="match status" value="1"/>
</dbReference>
<dbReference type="Gene3D" id="1.25.40.180">
    <property type="match status" value="1"/>
</dbReference>
<dbReference type="Gene3D" id="3.30.1370.10">
    <property type="entry name" value="K Homology domain, type 1"/>
    <property type="match status" value="1"/>
</dbReference>
<dbReference type="GO" id="GO:0008190">
    <property type="term" value="F:eukaryotic initiation factor 4E binding"/>
    <property type="evidence" value="ECO:0007669"/>
    <property type="project" value="InterPro"/>
</dbReference>
<dbReference type="Pfam" id="PF00013">
    <property type="entry name" value="KH_1"/>
    <property type="match status" value="1"/>
</dbReference>
<protein>
    <submittedName>
        <fullName evidence="6">Uncharacterized protein LOC108672805</fullName>
    </submittedName>
</protein>
<dbReference type="InterPro" id="IPR004087">
    <property type="entry name" value="KH_dom"/>
</dbReference>
<evidence type="ECO:0000256" key="3">
    <source>
        <dbReference type="SAM" id="MobiDB-lite"/>
    </source>
</evidence>
<feature type="compositionally biased region" description="Polar residues" evidence="3">
    <location>
        <begin position="320"/>
        <end position="330"/>
    </location>
</feature>
<proteinExistence type="predicted"/>
<evidence type="ECO:0000256" key="1">
    <source>
        <dbReference type="PROSITE-ProRule" id="PRU00117"/>
    </source>
</evidence>
<dbReference type="CTD" id="33686"/>
<dbReference type="KEGG" id="hazt:108672805"/>
<dbReference type="PROSITE" id="PS50084">
    <property type="entry name" value="KH_TYPE_1"/>
    <property type="match status" value="1"/>
</dbReference>
<keyword evidence="5" id="KW-1185">Reference proteome</keyword>
<reference evidence="6" key="1">
    <citation type="submission" date="2025-08" db="UniProtKB">
        <authorList>
            <consortium name="RefSeq"/>
        </authorList>
    </citation>
    <scope>IDENTIFICATION</scope>
</reference>
<accession>A0A979FIJ0</accession>
<dbReference type="InterPro" id="IPR040160">
    <property type="entry name" value="Mxt"/>
</dbReference>
<evidence type="ECO:0000256" key="2">
    <source>
        <dbReference type="SAM" id="Coils"/>
    </source>
</evidence>
<dbReference type="SMART" id="SM00322">
    <property type="entry name" value="KH"/>
    <property type="match status" value="1"/>
</dbReference>
<dbReference type="GeneID" id="108672805"/>
<feature type="compositionally biased region" description="Low complexity" evidence="3">
    <location>
        <begin position="307"/>
        <end position="319"/>
    </location>
</feature>
<dbReference type="FunFam" id="3.30.1370.10:FF:000072">
    <property type="entry name" value="Uncharacterized protein, isoform A"/>
    <property type="match status" value="1"/>
</dbReference>
<feature type="domain" description="K Homology" evidence="4">
    <location>
        <begin position="225"/>
        <end position="296"/>
    </location>
</feature>
<organism evidence="5 6">
    <name type="scientific">Hyalella azteca</name>
    <name type="common">Amphipod</name>
    <dbReference type="NCBI Taxonomy" id="294128"/>
    <lineage>
        <taxon>Eukaryota</taxon>
        <taxon>Metazoa</taxon>
        <taxon>Ecdysozoa</taxon>
        <taxon>Arthropoda</taxon>
        <taxon>Crustacea</taxon>
        <taxon>Multicrustacea</taxon>
        <taxon>Malacostraca</taxon>
        <taxon>Eumalacostraca</taxon>
        <taxon>Peracarida</taxon>
        <taxon>Amphipoda</taxon>
        <taxon>Senticaudata</taxon>
        <taxon>Talitrida</taxon>
        <taxon>Talitroidea</taxon>
        <taxon>Hyalellidae</taxon>
        <taxon>Hyalella</taxon>
    </lineage>
</organism>
<keyword evidence="2" id="KW-0175">Coiled coil</keyword>
<evidence type="ECO:0000313" key="6">
    <source>
        <dbReference type="RefSeq" id="XP_047736386.1"/>
    </source>
</evidence>
<dbReference type="RefSeq" id="XP_047736386.1">
    <property type="nucleotide sequence ID" value="XM_047880430.1"/>
</dbReference>
<keyword evidence="1" id="KW-0694">RNA-binding</keyword>
<dbReference type="AlphaFoldDB" id="A0A979FIJ0"/>
<dbReference type="GO" id="GO:0045727">
    <property type="term" value="P:positive regulation of translation"/>
    <property type="evidence" value="ECO:0007669"/>
    <property type="project" value="InterPro"/>
</dbReference>
<dbReference type="InterPro" id="IPR036612">
    <property type="entry name" value="KH_dom_type_1_sf"/>
</dbReference>
<dbReference type="GO" id="GO:0003743">
    <property type="term" value="F:translation initiation factor activity"/>
    <property type="evidence" value="ECO:0007669"/>
    <property type="project" value="TreeGrafter"/>
</dbReference>